<proteinExistence type="predicted"/>
<keyword evidence="2" id="KW-0489">Methyltransferase</keyword>
<dbReference type="GO" id="GO:0032259">
    <property type="term" value="P:methylation"/>
    <property type="evidence" value="ECO:0007669"/>
    <property type="project" value="UniProtKB-KW"/>
</dbReference>
<dbReference type="Pfam" id="PF13649">
    <property type="entry name" value="Methyltransf_25"/>
    <property type="match status" value="1"/>
</dbReference>
<dbReference type="RefSeq" id="WP_121129482.1">
    <property type="nucleotide sequence ID" value="NZ_JBHUFK010000041.1"/>
</dbReference>
<dbReference type="EMBL" id="RBZO01000006">
    <property type="protein sequence ID" value="RKQ17136.1"/>
    <property type="molecule type" value="Genomic_DNA"/>
</dbReference>
<name>A0A494Z3U8_9BACI</name>
<dbReference type="Gene3D" id="2.20.25.110">
    <property type="entry name" value="S-adenosyl-L-methionine-dependent methyltransferases"/>
    <property type="match status" value="1"/>
</dbReference>
<dbReference type="AlphaFoldDB" id="A0A494Z3U8"/>
<comment type="caution">
    <text evidence="2">The sequence shown here is derived from an EMBL/GenBank/DDBJ whole genome shotgun (WGS) entry which is preliminary data.</text>
</comment>
<organism evidence="2 3">
    <name type="scientific">Oceanobacillus bengalensis</name>
    <dbReference type="NCBI Taxonomy" id="1435466"/>
    <lineage>
        <taxon>Bacteria</taxon>
        <taxon>Bacillati</taxon>
        <taxon>Bacillota</taxon>
        <taxon>Bacilli</taxon>
        <taxon>Bacillales</taxon>
        <taxon>Bacillaceae</taxon>
        <taxon>Oceanobacillus</taxon>
    </lineage>
</organism>
<dbReference type="OrthoDB" id="1490595at2"/>
<feature type="domain" description="Methyltransferase" evidence="1">
    <location>
        <begin position="45"/>
        <end position="140"/>
    </location>
</feature>
<dbReference type="SUPFAM" id="SSF53335">
    <property type="entry name" value="S-adenosyl-L-methionine-dependent methyltransferases"/>
    <property type="match status" value="1"/>
</dbReference>
<accession>A0A494Z3U8</accession>
<evidence type="ECO:0000259" key="1">
    <source>
        <dbReference type="Pfam" id="PF13649"/>
    </source>
</evidence>
<gene>
    <name evidence="2" type="ORF">D8M05_05570</name>
</gene>
<dbReference type="Gene3D" id="3.40.50.150">
    <property type="entry name" value="Vaccinia Virus protein VP39"/>
    <property type="match status" value="1"/>
</dbReference>
<keyword evidence="3" id="KW-1185">Reference proteome</keyword>
<dbReference type="InterPro" id="IPR050723">
    <property type="entry name" value="CFA/CMAS"/>
</dbReference>
<sequence length="251" mass="29224">MEWSKDFYDTQFEWLHANKEYNTERLLDSLVEKVDKYSEYPVKKILELGGGSGQFAVAAAKKGYEVTVIELAPSAVGHMKELAQKNNVSERLSIVHGDFYEVTLHEAFDVICYWDGFGIGSDRHQQVLLERVTNWLNPNGIALIDVYTPWYWSKVTGQKMKFGNYNSHYDFDAYESRMINTCWIDENKDKKIIQSLRCYSPTDLKLLTLDMDLKLVYCEPSGEMDYENWHYNADVPLERAMTFLAKFEKGK</sequence>
<reference evidence="2 3" key="1">
    <citation type="journal article" date="2015" name="Antonie Van Leeuwenhoek">
        <title>Oceanobacillus bengalensis sp. nov., a bacterium isolated from seawater of the Bay of Bengal.</title>
        <authorList>
            <person name="Yongchang O."/>
            <person name="Xiang W."/>
            <person name="Wang G."/>
        </authorList>
    </citation>
    <scope>NUCLEOTIDE SEQUENCE [LARGE SCALE GENOMIC DNA]</scope>
    <source>
        <strain evidence="2 3">MCCC 1K00260</strain>
    </source>
</reference>
<dbReference type="PANTHER" id="PTHR43667:SF2">
    <property type="entry name" value="FATTY ACID C-METHYL TRANSFERASE"/>
    <property type="match status" value="1"/>
</dbReference>
<keyword evidence="2" id="KW-0808">Transferase</keyword>
<dbReference type="Proteomes" id="UP000281813">
    <property type="component" value="Unassembled WGS sequence"/>
</dbReference>
<dbReference type="InterPro" id="IPR041698">
    <property type="entry name" value="Methyltransf_25"/>
</dbReference>
<protein>
    <submittedName>
        <fullName evidence="2">Class I SAM-dependent methyltransferase</fullName>
    </submittedName>
</protein>
<dbReference type="CDD" id="cd02440">
    <property type="entry name" value="AdoMet_MTases"/>
    <property type="match status" value="1"/>
</dbReference>
<evidence type="ECO:0000313" key="3">
    <source>
        <dbReference type="Proteomes" id="UP000281813"/>
    </source>
</evidence>
<dbReference type="GO" id="GO:0008168">
    <property type="term" value="F:methyltransferase activity"/>
    <property type="evidence" value="ECO:0007669"/>
    <property type="project" value="UniProtKB-KW"/>
</dbReference>
<dbReference type="InterPro" id="IPR029063">
    <property type="entry name" value="SAM-dependent_MTases_sf"/>
</dbReference>
<evidence type="ECO:0000313" key="2">
    <source>
        <dbReference type="EMBL" id="RKQ17136.1"/>
    </source>
</evidence>
<dbReference type="PANTHER" id="PTHR43667">
    <property type="entry name" value="CYCLOPROPANE-FATTY-ACYL-PHOSPHOLIPID SYNTHASE"/>
    <property type="match status" value="1"/>
</dbReference>